<comment type="subcellular location">
    <subcellularLocation>
        <location evidence="1">Cell membrane</location>
        <topology evidence="1">Multi-pass membrane protein</topology>
    </subcellularLocation>
</comment>
<keyword evidence="11" id="KW-1185">Reference proteome</keyword>
<evidence type="ECO:0000256" key="3">
    <source>
        <dbReference type="ARBA" id="ARBA00022519"/>
    </source>
</evidence>
<feature type="domain" description="Threonine/Serine exporter ThrE" evidence="9">
    <location>
        <begin position="11"/>
        <end position="145"/>
    </location>
</feature>
<protein>
    <submittedName>
        <fullName evidence="10">Threonine/serine exporter</fullName>
    </submittedName>
</protein>
<accession>A0A420E7N4</accession>
<evidence type="ECO:0000256" key="5">
    <source>
        <dbReference type="ARBA" id="ARBA00022989"/>
    </source>
</evidence>
<feature type="transmembrane region" description="Helical" evidence="8">
    <location>
        <begin position="86"/>
        <end position="107"/>
    </location>
</feature>
<keyword evidence="2" id="KW-1003">Cell membrane</keyword>
<evidence type="ECO:0000259" key="9">
    <source>
        <dbReference type="Pfam" id="PF12821"/>
    </source>
</evidence>
<keyword evidence="3" id="KW-0997">Cell inner membrane</keyword>
<name>A0A420E7N4_9ALTE</name>
<dbReference type="GO" id="GO:0015744">
    <property type="term" value="P:succinate transport"/>
    <property type="evidence" value="ECO:0007669"/>
    <property type="project" value="TreeGrafter"/>
</dbReference>
<dbReference type="InterPro" id="IPR024528">
    <property type="entry name" value="ThrE_2"/>
</dbReference>
<evidence type="ECO:0000256" key="2">
    <source>
        <dbReference type="ARBA" id="ARBA00022475"/>
    </source>
</evidence>
<feature type="transmembrane region" description="Helical" evidence="8">
    <location>
        <begin position="55"/>
        <end position="74"/>
    </location>
</feature>
<dbReference type="PANTHER" id="PTHR34390:SF1">
    <property type="entry name" value="SUCCINATE TRANSPORTER SUBUNIT YJJB-RELATED"/>
    <property type="match status" value="1"/>
</dbReference>
<dbReference type="AlphaFoldDB" id="A0A420E7N4"/>
<comment type="caution">
    <text evidence="10">The sequence shown here is derived from an EMBL/GenBank/DDBJ whole genome shotgun (WGS) entry which is preliminary data.</text>
</comment>
<dbReference type="Proteomes" id="UP000286482">
    <property type="component" value="Unassembled WGS sequence"/>
</dbReference>
<keyword evidence="4 8" id="KW-0812">Transmembrane</keyword>
<evidence type="ECO:0000256" key="4">
    <source>
        <dbReference type="ARBA" id="ARBA00022692"/>
    </source>
</evidence>
<comment type="similarity">
    <text evidence="7">Belongs to the ThrE exporter (TC 2.A.79) family.</text>
</comment>
<evidence type="ECO:0000256" key="8">
    <source>
        <dbReference type="SAM" id="Phobius"/>
    </source>
</evidence>
<dbReference type="InterPro" id="IPR050539">
    <property type="entry name" value="ThrE_Dicarb/AminoAcid_Exp"/>
</dbReference>
<dbReference type="Pfam" id="PF12821">
    <property type="entry name" value="ThrE_2"/>
    <property type="match status" value="1"/>
</dbReference>
<sequence length="154" mass="16639">MELFLSLVDDAFFSAIPAIGFALIFNVPKRMLVLCACGGAIAHSLRTLVMHSGVSIEWASLVASVTIGLIGVYWSRRYLVPRPVFTVASVIPMIPGTFAFKTIIGVFTLHDGGYSAEVMASVLENGLATLFILMALSFGLALPSILIYRFRPIV</sequence>
<feature type="transmembrane region" description="Helical" evidence="8">
    <location>
        <begin position="32"/>
        <end position="49"/>
    </location>
</feature>
<dbReference type="EMBL" id="RAQO01000009">
    <property type="protein sequence ID" value="RKF14536.1"/>
    <property type="molecule type" value="Genomic_DNA"/>
</dbReference>
<evidence type="ECO:0000313" key="10">
    <source>
        <dbReference type="EMBL" id="RKF14536.1"/>
    </source>
</evidence>
<feature type="transmembrane region" description="Helical" evidence="8">
    <location>
        <begin position="6"/>
        <end position="25"/>
    </location>
</feature>
<dbReference type="GO" id="GO:0005886">
    <property type="term" value="C:plasma membrane"/>
    <property type="evidence" value="ECO:0007669"/>
    <property type="project" value="UniProtKB-SubCell"/>
</dbReference>
<dbReference type="PANTHER" id="PTHR34390">
    <property type="entry name" value="UPF0442 PROTEIN YJJB-RELATED"/>
    <property type="match status" value="1"/>
</dbReference>
<evidence type="ECO:0000256" key="6">
    <source>
        <dbReference type="ARBA" id="ARBA00023136"/>
    </source>
</evidence>
<evidence type="ECO:0000313" key="11">
    <source>
        <dbReference type="Proteomes" id="UP000286482"/>
    </source>
</evidence>
<dbReference type="RefSeq" id="WP_120356347.1">
    <property type="nucleotide sequence ID" value="NZ_RAQO01000009.1"/>
</dbReference>
<proteinExistence type="inferred from homology"/>
<keyword evidence="6 8" id="KW-0472">Membrane</keyword>
<feature type="transmembrane region" description="Helical" evidence="8">
    <location>
        <begin position="127"/>
        <end position="148"/>
    </location>
</feature>
<gene>
    <name evidence="10" type="ORF">DBZ36_17980</name>
</gene>
<evidence type="ECO:0000256" key="7">
    <source>
        <dbReference type="ARBA" id="ARBA00034125"/>
    </source>
</evidence>
<dbReference type="OrthoDB" id="9810047at2"/>
<keyword evidence="5 8" id="KW-1133">Transmembrane helix</keyword>
<reference evidence="10 11" key="1">
    <citation type="submission" date="2018-09" db="EMBL/GenBank/DDBJ databases">
        <authorList>
            <person name="Wang Z."/>
        </authorList>
    </citation>
    <scope>NUCLEOTIDE SEQUENCE [LARGE SCALE GENOMIC DNA]</scope>
    <source>
        <strain evidence="10 11">ALS 81</strain>
    </source>
</reference>
<organism evidence="10 11">
    <name type="scientific">Alginatibacterium sediminis</name>
    <dbReference type="NCBI Taxonomy" id="2164068"/>
    <lineage>
        <taxon>Bacteria</taxon>
        <taxon>Pseudomonadati</taxon>
        <taxon>Pseudomonadota</taxon>
        <taxon>Gammaproteobacteria</taxon>
        <taxon>Alteromonadales</taxon>
        <taxon>Alteromonadaceae</taxon>
        <taxon>Alginatibacterium</taxon>
    </lineage>
</organism>
<evidence type="ECO:0000256" key="1">
    <source>
        <dbReference type="ARBA" id="ARBA00004651"/>
    </source>
</evidence>